<keyword evidence="1 3" id="KW-0378">Hydrolase</keyword>
<dbReference type="SUPFAM" id="SSF53474">
    <property type="entry name" value="alpha/beta-Hydrolases"/>
    <property type="match status" value="1"/>
</dbReference>
<dbReference type="Gene3D" id="2.60.120.260">
    <property type="entry name" value="Galactose-binding domain-like"/>
    <property type="match status" value="1"/>
</dbReference>
<name>A0ABT7BVZ6_9CYAN</name>
<dbReference type="GO" id="GO:0016787">
    <property type="term" value="F:hydrolase activity"/>
    <property type="evidence" value="ECO:0007669"/>
    <property type="project" value="UniProtKB-KW"/>
</dbReference>
<feature type="domain" description="Xaa-Pro dipeptidyl-peptidase C-terminal" evidence="2">
    <location>
        <begin position="297"/>
        <end position="537"/>
    </location>
</feature>
<dbReference type="InterPro" id="IPR029058">
    <property type="entry name" value="AB_hydrolase_fold"/>
</dbReference>
<comment type="caution">
    <text evidence="3">The sequence shown here is derived from an EMBL/GenBank/DDBJ whole genome shotgun (WGS) entry which is preliminary data.</text>
</comment>
<dbReference type="Pfam" id="PF02129">
    <property type="entry name" value="Peptidase_S15"/>
    <property type="match status" value="1"/>
</dbReference>
<dbReference type="Proteomes" id="UP001232992">
    <property type="component" value="Unassembled WGS sequence"/>
</dbReference>
<dbReference type="SUPFAM" id="SSF49785">
    <property type="entry name" value="Galactose-binding domain-like"/>
    <property type="match status" value="1"/>
</dbReference>
<gene>
    <name evidence="3" type="ORF">PMH09_09185</name>
</gene>
<dbReference type="Gene3D" id="3.40.50.1820">
    <property type="entry name" value="alpha/beta hydrolase"/>
    <property type="match status" value="1"/>
</dbReference>
<proteinExistence type="predicted"/>
<dbReference type="NCBIfam" id="TIGR00976">
    <property type="entry name" value="CocE_NonD"/>
    <property type="match status" value="1"/>
</dbReference>
<dbReference type="Pfam" id="PF08530">
    <property type="entry name" value="PepX_C"/>
    <property type="match status" value="1"/>
</dbReference>
<dbReference type="PANTHER" id="PTHR43056:SF10">
    <property type="entry name" value="COCE_NOND FAMILY, PUTATIVE (AFU_ORTHOLOGUE AFUA_7G00600)-RELATED"/>
    <property type="match status" value="1"/>
</dbReference>
<organism evidence="3 4">
    <name type="scientific">Roseofilum casamattae BLCC-M143</name>
    <dbReference type="NCBI Taxonomy" id="3022442"/>
    <lineage>
        <taxon>Bacteria</taxon>
        <taxon>Bacillati</taxon>
        <taxon>Cyanobacteriota</taxon>
        <taxon>Cyanophyceae</taxon>
        <taxon>Desertifilales</taxon>
        <taxon>Desertifilaceae</taxon>
        <taxon>Roseofilum</taxon>
        <taxon>Roseofilum casamattae</taxon>
    </lineage>
</organism>
<protein>
    <submittedName>
        <fullName evidence="3">CocE/NonD family hydrolase</fullName>
    </submittedName>
</protein>
<dbReference type="Gene3D" id="1.10.3020.10">
    <property type="entry name" value="alpha-amino acid ester hydrolase ( Helical cap domain)"/>
    <property type="match status" value="1"/>
</dbReference>
<sequence>MKKQTASMMTRHGARLDADIYQPDDDGNYPVLLMRQPYGREIASTVVYAHPQWYANRGYIVVIQDVRGRGTSKGEFSLFSHEVTDGIDTVNWAAQLPGSNGLVGMYGFSYQGMTQLYAASGKPEALKTICPACIAPDLYADWAYEGGAFCFSANLGWAIQLATETARLNGDRIACQILYQASRNLPIYGLDSRLDEALRKYAPDSFYHEWLNHPEPGEYWQQLSPDLTDVDLPMLHIGGWFDSYLRGTLRWYREMAERSIYPQPLIIGPWGHLPWGRKLGEMDYGATASSPVDELQIAWFDRILKGKELKGKETEESDRAPVMLFQMGSNKWRSYAKWPDTNEKSYYLTSTGLANLNDEDGKLTETPATQDSEDIWIRDPWRPFPALGGHASSPTGACDRSLLECRTDTVTYTSEPLREPLAICGEAIVQLYLTASTPSFDISAILAEVKPDGRVYNIAQGYLRCNSSGTPVQISLQATFIELPPESCLRLSLSGDCFPAYNLNPGSQHNYVENDLIHAKTIAFSLRSGLSHPSKLLLSTIPSE</sequence>
<evidence type="ECO:0000313" key="4">
    <source>
        <dbReference type="Proteomes" id="UP001232992"/>
    </source>
</evidence>
<dbReference type="SMART" id="SM00939">
    <property type="entry name" value="PepX_C"/>
    <property type="match status" value="1"/>
</dbReference>
<dbReference type="EMBL" id="JAQOSQ010000007">
    <property type="protein sequence ID" value="MDJ1183372.1"/>
    <property type="molecule type" value="Genomic_DNA"/>
</dbReference>
<evidence type="ECO:0000259" key="2">
    <source>
        <dbReference type="SMART" id="SM00939"/>
    </source>
</evidence>
<dbReference type="InterPro" id="IPR050585">
    <property type="entry name" value="Xaa-Pro_dipeptidyl-ppase/CocE"/>
</dbReference>
<evidence type="ECO:0000313" key="3">
    <source>
        <dbReference type="EMBL" id="MDJ1183372.1"/>
    </source>
</evidence>
<reference evidence="3 4" key="1">
    <citation type="submission" date="2023-01" db="EMBL/GenBank/DDBJ databases">
        <title>Novel diversity within Roseofilum (Cyanobacteria; Desertifilaceae) from marine benthic mats with descriptions of four novel species.</title>
        <authorList>
            <person name="Wang Y."/>
            <person name="Berthold D.E."/>
            <person name="Hu J."/>
            <person name="Lefler F.W."/>
            <person name="Laughinghouse H.D. IV."/>
        </authorList>
    </citation>
    <scope>NUCLEOTIDE SEQUENCE [LARGE SCALE GENOMIC DNA]</scope>
    <source>
        <strain evidence="3 4">BLCC-M143</strain>
    </source>
</reference>
<keyword evidence="4" id="KW-1185">Reference proteome</keyword>
<dbReference type="InterPro" id="IPR005674">
    <property type="entry name" value="CocE/Ser_esterase"/>
</dbReference>
<dbReference type="RefSeq" id="WP_283758026.1">
    <property type="nucleotide sequence ID" value="NZ_JAQOSQ010000007.1"/>
</dbReference>
<dbReference type="InterPro" id="IPR000383">
    <property type="entry name" value="Xaa-Pro-like_dom"/>
</dbReference>
<evidence type="ECO:0000256" key="1">
    <source>
        <dbReference type="ARBA" id="ARBA00022801"/>
    </source>
</evidence>
<dbReference type="InterPro" id="IPR013736">
    <property type="entry name" value="Xaa-Pro_dipept_C"/>
</dbReference>
<accession>A0ABT7BVZ6</accession>
<dbReference type="PANTHER" id="PTHR43056">
    <property type="entry name" value="PEPTIDASE S9 PROLYL OLIGOPEPTIDASE"/>
    <property type="match status" value="1"/>
</dbReference>
<dbReference type="InterPro" id="IPR008979">
    <property type="entry name" value="Galactose-bd-like_sf"/>
</dbReference>